<name>A0AAF0Y8W2_9TREE</name>
<dbReference type="InterPro" id="IPR048382">
    <property type="entry name" value="BCAS3_WD40"/>
</dbReference>
<feature type="compositionally biased region" description="Polar residues" evidence="1">
    <location>
        <begin position="12"/>
        <end position="23"/>
    </location>
</feature>
<dbReference type="GO" id="GO:0006914">
    <property type="term" value="P:autophagy"/>
    <property type="evidence" value="ECO:0007669"/>
    <property type="project" value="InterPro"/>
</dbReference>
<dbReference type="PANTHER" id="PTHR13268:SF0">
    <property type="entry name" value="BCAS3 MICROTUBULE ASSOCIATED CELL MIGRATION FACTOR"/>
    <property type="match status" value="1"/>
</dbReference>
<feature type="region of interest" description="Disordered" evidence="1">
    <location>
        <begin position="873"/>
        <end position="903"/>
    </location>
</feature>
<dbReference type="GeneID" id="87808803"/>
<accession>A0AAF0Y8W2</accession>
<dbReference type="InterPro" id="IPR045142">
    <property type="entry name" value="BCAS3-like"/>
</dbReference>
<organism evidence="3 4">
    <name type="scientific">Vanrija pseudolonga</name>
    <dbReference type="NCBI Taxonomy" id="143232"/>
    <lineage>
        <taxon>Eukaryota</taxon>
        <taxon>Fungi</taxon>
        <taxon>Dikarya</taxon>
        <taxon>Basidiomycota</taxon>
        <taxon>Agaricomycotina</taxon>
        <taxon>Tremellomycetes</taxon>
        <taxon>Trichosporonales</taxon>
        <taxon>Trichosporonaceae</taxon>
        <taxon>Vanrija</taxon>
    </lineage>
</organism>
<evidence type="ECO:0000259" key="2">
    <source>
        <dbReference type="Pfam" id="PF21034"/>
    </source>
</evidence>
<feature type="domain" description="BCAS3 WD40" evidence="2">
    <location>
        <begin position="453"/>
        <end position="564"/>
    </location>
</feature>
<dbReference type="Gene3D" id="2.130.10.10">
    <property type="entry name" value="YVTN repeat-like/Quinoprotein amine dehydrogenase"/>
    <property type="match status" value="1"/>
</dbReference>
<dbReference type="Proteomes" id="UP000827549">
    <property type="component" value="Chromosome 4"/>
</dbReference>
<dbReference type="GO" id="GO:0005737">
    <property type="term" value="C:cytoplasm"/>
    <property type="evidence" value="ECO:0007669"/>
    <property type="project" value="TreeGrafter"/>
</dbReference>
<proteinExistence type="predicted"/>
<feature type="compositionally biased region" description="Low complexity" evidence="1">
    <location>
        <begin position="71"/>
        <end position="86"/>
    </location>
</feature>
<sequence>MPASDTVDYASPHTSPRQSSGSTRRPREGVALAVDDSQSSLFAPILNTIPFASLKGFLPLSQQKPGGAGAGVASSSSSPPLPQLSDSSAAWQDVDLGDGHTSRVLLLSSARHALQVFVLRHGVIPDDPHVREQFPPPEEVASIPEVVYETDVKASALPGVRPLGRLTKERVLHAHVLPKAFWGKRGPVVALTVHSTGSPSPPHGHIALVLVSLASGKAFQRVDLGVGVTAAVSSSPRVIAITMSHPTPTIHLFDRNLSSIHHIDNLPPNPHTLLPVVSLSGRLVAYATTEPAATPGPDGLGSIVMASSSRLRASSGSARPTPPPTTQGALLSSAVEIGGGVARGVWAGLKMGAKAASQASSGRLATSAPPERGPLEADNVYAAESRSVEEGASQDSGSTARPPAGVWVKIIDVQPSGGATPELIAHFRLPPPRSLVASPRPSGANGRHVVSPREHPISFLSFSPRSSRLFAATSDGRAFHLLDVRPRGASAGKRSACKGEVWVSYILRRGNTSAVVRSVSWAQDERWIAVGTGKGTIHVFPINPSGGKPSASSHTSVKVANPVQQQPLSIEVQPYARLRPPAATADIESEAVPRSFALAAFGSTRLNPLAKGTLCQDVAIYHTATSHLDLARLSAHKIISTAQQEPIEGSPRRSNLTEMMREKAGFLPDGDLAVDSEVKSRWAIPLGGGPANEAAVALKLPSKAPLKAAEDKSLRHAEIRTHSSSLRLLPPSIYLSPQVEFYGAVPTDDYSPLSVLDKVARTKRMVYRPEIEVHPATPDANSFGEPLNSALHSVLESRPAPQLPQLPNGSPSKASLWNSIPIRSVTANIGDGVERVRREYARAQHARQRRREGIPTGSSLSFEDDTVFATAADDAESSLSSGQLPTTSSSVVDDEHDEEWGDGWEQEYERAVEDEGPDDLILGLMDEQEEERKRWEANQKEMVAKFENL</sequence>
<dbReference type="PANTHER" id="PTHR13268">
    <property type="entry name" value="BREAST CARCINOMA AMPLIFIED SEQUENCE 3"/>
    <property type="match status" value="1"/>
</dbReference>
<feature type="compositionally biased region" description="Polar residues" evidence="1">
    <location>
        <begin position="877"/>
        <end position="891"/>
    </location>
</feature>
<dbReference type="AlphaFoldDB" id="A0AAF0Y8W2"/>
<feature type="region of interest" description="Disordered" evidence="1">
    <location>
        <begin position="64"/>
        <end position="86"/>
    </location>
</feature>
<feature type="region of interest" description="Disordered" evidence="1">
    <location>
        <begin position="1"/>
        <end position="29"/>
    </location>
</feature>
<dbReference type="EMBL" id="CP086717">
    <property type="protein sequence ID" value="WOO82072.1"/>
    <property type="molecule type" value="Genomic_DNA"/>
</dbReference>
<evidence type="ECO:0000313" key="3">
    <source>
        <dbReference type="EMBL" id="WOO82072.1"/>
    </source>
</evidence>
<dbReference type="SUPFAM" id="SSF50969">
    <property type="entry name" value="YVTN repeat-like/Quinoprotein amine dehydrogenase"/>
    <property type="match status" value="1"/>
</dbReference>
<dbReference type="InterPro" id="IPR011044">
    <property type="entry name" value="Quino_amine_DH_bsu"/>
</dbReference>
<dbReference type="InterPro" id="IPR015943">
    <property type="entry name" value="WD40/YVTN_repeat-like_dom_sf"/>
</dbReference>
<dbReference type="Pfam" id="PF21034">
    <property type="entry name" value="BCAS3_WD40"/>
    <property type="match status" value="1"/>
</dbReference>
<reference evidence="3" key="1">
    <citation type="submission" date="2023-10" db="EMBL/GenBank/DDBJ databases">
        <authorList>
            <person name="Noh H."/>
        </authorList>
    </citation>
    <scope>NUCLEOTIDE SEQUENCE</scope>
    <source>
        <strain evidence="3">DUCC4014</strain>
    </source>
</reference>
<evidence type="ECO:0000313" key="4">
    <source>
        <dbReference type="Proteomes" id="UP000827549"/>
    </source>
</evidence>
<dbReference type="GO" id="GO:0042594">
    <property type="term" value="P:response to starvation"/>
    <property type="evidence" value="ECO:0007669"/>
    <property type="project" value="TreeGrafter"/>
</dbReference>
<dbReference type="RefSeq" id="XP_062628104.1">
    <property type="nucleotide sequence ID" value="XM_062772120.1"/>
</dbReference>
<evidence type="ECO:0000256" key="1">
    <source>
        <dbReference type="SAM" id="MobiDB-lite"/>
    </source>
</evidence>
<feature type="compositionally biased region" description="Acidic residues" evidence="1">
    <location>
        <begin position="892"/>
        <end position="903"/>
    </location>
</feature>
<gene>
    <name evidence="3" type="primary">BCAS3</name>
    <name evidence="3" type="ORF">LOC62_04G005574</name>
</gene>
<protein>
    <submittedName>
        <fullName evidence="3">Breast carcinoma-amplified sequence 3</fullName>
    </submittedName>
</protein>
<keyword evidence="4" id="KW-1185">Reference proteome</keyword>